<gene>
    <name evidence="3" type="ORF">LIER_03254</name>
</gene>
<feature type="region of interest" description="Disordered" evidence="1">
    <location>
        <begin position="745"/>
        <end position="787"/>
    </location>
</feature>
<dbReference type="GO" id="GO:0051764">
    <property type="term" value="P:actin crosslink formation"/>
    <property type="evidence" value="ECO:0007669"/>
    <property type="project" value="TreeGrafter"/>
</dbReference>
<dbReference type="AlphaFoldDB" id="A0AAV3NU53"/>
<feature type="region of interest" description="Disordered" evidence="1">
    <location>
        <begin position="410"/>
        <end position="432"/>
    </location>
</feature>
<dbReference type="Gene3D" id="1.10.418.10">
    <property type="entry name" value="Calponin-like domain"/>
    <property type="match status" value="1"/>
</dbReference>
<dbReference type="GO" id="GO:0051015">
    <property type="term" value="F:actin filament binding"/>
    <property type="evidence" value="ECO:0007669"/>
    <property type="project" value="TreeGrafter"/>
</dbReference>
<proteinExistence type="predicted"/>
<evidence type="ECO:0000313" key="4">
    <source>
        <dbReference type="Proteomes" id="UP001454036"/>
    </source>
</evidence>
<comment type="caution">
    <text evidence="3">The sequence shown here is derived from an EMBL/GenBank/DDBJ whole genome shotgun (WGS) entry which is preliminary data.</text>
</comment>
<dbReference type="GO" id="GO:0005884">
    <property type="term" value="C:actin filament"/>
    <property type="evidence" value="ECO:0007669"/>
    <property type="project" value="TreeGrafter"/>
</dbReference>
<evidence type="ECO:0000259" key="2">
    <source>
        <dbReference type="PROSITE" id="PS50021"/>
    </source>
</evidence>
<reference evidence="3 4" key="1">
    <citation type="submission" date="2024-01" db="EMBL/GenBank/DDBJ databases">
        <title>The complete chloroplast genome sequence of Lithospermum erythrorhizon: insights into the phylogenetic relationship among Boraginaceae species and the maternal lineages of purple gromwells.</title>
        <authorList>
            <person name="Okada T."/>
            <person name="Watanabe K."/>
        </authorList>
    </citation>
    <scope>NUCLEOTIDE SEQUENCE [LARGE SCALE GENOMIC DNA]</scope>
</reference>
<feature type="domain" description="Calponin-homology (CH)" evidence="2">
    <location>
        <begin position="31"/>
        <end position="153"/>
    </location>
</feature>
<sequence length="787" mass="87695">MGRFSRTSVAAISGYSSNSTAGSSFRELDDAFLQKQTRIWLGEVLNTRLDELVDISDLLADGELLCEVSEVLWNSLLTKCAELWHLKANLKGPTASRKRGGRYMPYSNVDSFLKICKIFGLNGIDLFSPSDVVEKKNIRKVCICIRALSKKVRSKQLHLPDFDKVTYTVAMPTDMVECLRKSLESPQSSIASSSTYNSQEQSRSKLKQVKKLLITRDVKNNDVSYEESDEADSTCRGTDSRYSSIDKLEAAAVLNSDLENTPGAYFSTRIQKNVAGERPSRHDYENQKVLLRSLDPSVNHSRDDNVADNMSFFHENSSTSLNDGVSLENGDTLRARNNSTLDVDLPLQNEYLAPDKVHYSSEERDYISEYLAFSDSVVLGTDCASPILSDGEGSTYNFFMGIDAHGSNLKRRDFDSGSQRRDSDVEDEVSSTTSMSSILGRVLAMEFDDKFDLDDISTMKDHPETFQDNKADEYLANGTTGSCKTEGIDESGTVTGFSCDAKGHILEMDSENLNHNVLPSTVEPGYIQKQSYSHRGQEKDFYSNDTEHADEGNKKSISSEDTGSIGSDTIGSEFNYSQHAIVQDLANVRLENLRCSTNKISVDDTKNCRQLYQEDEVTGQIESHDKSVVKKMSPKNVRHDNIGIYPDGSVSPREVYQSSAKPVETACSTDHKKCQCVEKDADLAEFTNQDCQQPVVDDVSERRGDTNNEHSHIKPHRKLFNRVAKGTAIVGVLFFLLHLSKRVGDDNGKLRKKSRPTQKFSHSNSTKQDGNQGSKVTGTYPAEKFKI</sequence>
<dbReference type="EMBL" id="BAABME010000386">
    <property type="protein sequence ID" value="GAA0142331.1"/>
    <property type="molecule type" value="Genomic_DNA"/>
</dbReference>
<name>A0AAV3NU53_LITER</name>
<dbReference type="InterPro" id="IPR001715">
    <property type="entry name" value="CH_dom"/>
</dbReference>
<feature type="compositionally biased region" description="Basic and acidic residues" evidence="1">
    <location>
        <begin position="410"/>
        <end position="423"/>
    </location>
</feature>
<feature type="region of interest" description="Disordered" evidence="1">
    <location>
        <begin position="531"/>
        <end position="566"/>
    </location>
</feature>
<dbReference type="CDD" id="cd00014">
    <property type="entry name" value="CH_SF"/>
    <property type="match status" value="1"/>
</dbReference>
<protein>
    <recommendedName>
        <fullName evidence="2">Calponin-homology (CH) domain-containing protein</fullName>
    </recommendedName>
</protein>
<dbReference type="GO" id="GO:0008093">
    <property type="term" value="F:cytoskeletal anchor activity"/>
    <property type="evidence" value="ECO:0007669"/>
    <property type="project" value="TreeGrafter"/>
</dbReference>
<dbReference type="Proteomes" id="UP001454036">
    <property type="component" value="Unassembled WGS sequence"/>
</dbReference>
<accession>A0AAV3NU53</accession>
<dbReference type="InterPro" id="IPR036872">
    <property type="entry name" value="CH_dom_sf"/>
</dbReference>
<feature type="compositionally biased region" description="Polar residues" evidence="1">
    <location>
        <begin position="757"/>
        <end position="777"/>
    </location>
</feature>
<dbReference type="PANTHER" id="PTHR46756">
    <property type="entry name" value="TRANSGELIN"/>
    <property type="match status" value="1"/>
</dbReference>
<dbReference type="PROSITE" id="PS50021">
    <property type="entry name" value="CH"/>
    <property type="match status" value="1"/>
</dbReference>
<feature type="compositionally biased region" description="Basic and acidic residues" evidence="1">
    <location>
        <begin position="535"/>
        <end position="558"/>
    </location>
</feature>
<evidence type="ECO:0000256" key="1">
    <source>
        <dbReference type="SAM" id="MobiDB-lite"/>
    </source>
</evidence>
<dbReference type="SUPFAM" id="SSF47576">
    <property type="entry name" value="Calponin-homology domain, CH-domain"/>
    <property type="match status" value="1"/>
</dbReference>
<dbReference type="PANTHER" id="PTHR46756:SF18">
    <property type="entry name" value="GAS2-LIKE PROTEIN PICKLED EGGS"/>
    <property type="match status" value="1"/>
</dbReference>
<organism evidence="3 4">
    <name type="scientific">Lithospermum erythrorhizon</name>
    <name type="common">Purple gromwell</name>
    <name type="synonym">Lithospermum officinale var. erythrorhizon</name>
    <dbReference type="NCBI Taxonomy" id="34254"/>
    <lineage>
        <taxon>Eukaryota</taxon>
        <taxon>Viridiplantae</taxon>
        <taxon>Streptophyta</taxon>
        <taxon>Embryophyta</taxon>
        <taxon>Tracheophyta</taxon>
        <taxon>Spermatophyta</taxon>
        <taxon>Magnoliopsida</taxon>
        <taxon>eudicotyledons</taxon>
        <taxon>Gunneridae</taxon>
        <taxon>Pentapetalae</taxon>
        <taxon>asterids</taxon>
        <taxon>lamiids</taxon>
        <taxon>Boraginales</taxon>
        <taxon>Boraginaceae</taxon>
        <taxon>Boraginoideae</taxon>
        <taxon>Lithospermeae</taxon>
        <taxon>Lithospermum</taxon>
    </lineage>
</organism>
<evidence type="ECO:0000313" key="3">
    <source>
        <dbReference type="EMBL" id="GAA0142331.1"/>
    </source>
</evidence>
<keyword evidence="4" id="KW-1185">Reference proteome</keyword>